<organism evidence="2">
    <name type="scientific">Rhizobium leguminosarum</name>
    <dbReference type="NCBI Taxonomy" id="384"/>
    <lineage>
        <taxon>Bacteria</taxon>
        <taxon>Pseudomonadati</taxon>
        <taxon>Pseudomonadota</taxon>
        <taxon>Alphaproteobacteria</taxon>
        <taxon>Hyphomicrobiales</taxon>
        <taxon>Rhizobiaceae</taxon>
        <taxon>Rhizobium/Agrobacterium group</taxon>
        <taxon>Rhizobium</taxon>
    </lineage>
</organism>
<feature type="domain" description="Bacteriophage Mu GpT" evidence="1">
    <location>
        <begin position="9"/>
        <end position="296"/>
    </location>
</feature>
<name>A0A179BIW2_RHILE</name>
<protein>
    <recommendedName>
        <fullName evidence="1">Bacteriophage Mu GpT domain-containing protein</fullName>
    </recommendedName>
</protein>
<proteinExistence type="predicted"/>
<reference evidence="2" key="1">
    <citation type="submission" date="2016-04" db="EMBL/GenBank/DDBJ databases">
        <title>Fast-growing isolate from the root nodules of Vavilovia formosa.</title>
        <authorList>
            <person name="Kimeklis A."/>
            <person name="Safronova V."/>
            <person name="Belimov A."/>
            <person name="Andronov E."/>
        </authorList>
    </citation>
    <scope>NUCLEOTIDE SEQUENCE [LARGE SCALE GENOMIC DNA]</scope>
    <source>
        <strain evidence="2">Vaf-46</strain>
    </source>
</reference>
<dbReference type="Pfam" id="PF10124">
    <property type="entry name" value="Mu-like_gpT"/>
    <property type="match status" value="1"/>
</dbReference>
<evidence type="ECO:0000313" key="2">
    <source>
        <dbReference type="EMBL" id="OAP91289.1"/>
    </source>
</evidence>
<comment type="caution">
    <text evidence="2">The sequence shown here is derived from an EMBL/GenBank/DDBJ whole genome shotgun (WGS) entry which is preliminary data.</text>
</comment>
<evidence type="ECO:0000259" key="1">
    <source>
        <dbReference type="Pfam" id="PF10124"/>
    </source>
</evidence>
<accession>A0A179BIW2</accession>
<sequence>MDINSNTLRGVYTGLSTAYNMRFASVQTFYTTVAMTVPSTTAMNEYPRLDDLPGMREWIGDRVVHDLSAQTYIIRNREFEKTISIKRSQIEDDQIGIFTPVASQIGQDAAEFPDQLVFPLMKKADTVKCYDGQYFFDTDHPGYDENGGATSVVNFTDGAGPAWYLIDDTQAMKPFVFQSRKKFVLTAMQNPDDPNVFYQGKFVWGVDGRCNAGLGLWQLAYKSKATLNAANYALARTAMQSIRKRSGEIINIRPTKLCVPPALEGVARQILNAELVNGGESNVWAKTAEVVVIPYLG</sequence>
<dbReference type="RefSeq" id="WP_064249153.1">
    <property type="nucleotide sequence ID" value="NZ_SIJR01000001.1"/>
</dbReference>
<dbReference type="AlphaFoldDB" id="A0A179BIW2"/>
<gene>
    <name evidence="2" type="ORF">A4U53_27900</name>
</gene>
<dbReference type="eggNOG" id="COG4397">
    <property type="taxonomic scope" value="Bacteria"/>
</dbReference>
<dbReference type="InterPro" id="IPR018774">
    <property type="entry name" value="Phage_Mu_GpT"/>
</dbReference>
<dbReference type="EMBL" id="LWBS01000391">
    <property type="protein sequence ID" value="OAP91289.1"/>
    <property type="molecule type" value="Genomic_DNA"/>
</dbReference>